<name>M0D5J6_HALPD</name>
<sequence length="96" mass="10155">MKLSIIGSGYVGTTIAACFAEVGHEVVNVDIDEDVVATLNDGESPIHEPGLDDLIEKHAGDRLRATTDYEAVLDTDATFLALSTPSTDDGHIDLSI</sequence>
<feature type="non-terminal residue" evidence="2">
    <location>
        <position position="96"/>
    </location>
</feature>
<protein>
    <submittedName>
        <fullName evidence="2">Nucleotide sugar dehydrogenase</fullName>
    </submittedName>
</protein>
<dbReference type="GO" id="GO:0016616">
    <property type="term" value="F:oxidoreductase activity, acting on the CH-OH group of donors, NAD or NADP as acceptor"/>
    <property type="evidence" value="ECO:0007669"/>
    <property type="project" value="InterPro"/>
</dbReference>
<dbReference type="EMBL" id="AOIV01000032">
    <property type="protein sequence ID" value="ELZ29434.1"/>
    <property type="molecule type" value="Genomic_DNA"/>
</dbReference>
<dbReference type="SUPFAM" id="SSF51735">
    <property type="entry name" value="NAD(P)-binding Rossmann-fold domains"/>
    <property type="match status" value="1"/>
</dbReference>
<evidence type="ECO:0000313" key="3">
    <source>
        <dbReference type="Proteomes" id="UP000011513"/>
    </source>
</evidence>
<dbReference type="OrthoDB" id="59839at2157"/>
<dbReference type="AlphaFoldDB" id="M0D5J6"/>
<gene>
    <name evidence="2" type="ORF">C474_13209</name>
</gene>
<dbReference type="GO" id="GO:0051287">
    <property type="term" value="F:NAD binding"/>
    <property type="evidence" value="ECO:0007669"/>
    <property type="project" value="InterPro"/>
</dbReference>
<dbReference type="PANTHER" id="PTHR43750">
    <property type="entry name" value="UDP-GLUCOSE 6-DEHYDROGENASE TUAD"/>
    <property type="match status" value="1"/>
</dbReference>
<dbReference type="PANTHER" id="PTHR43750:SF3">
    <property type="entry name" value="UDP-GLUCOSE 6-DEHYDROGENASE TUAD"/>
    <property type="match status" value="1"/>
</dbReference>
<dbReference type="RefSeq" id="WP_008387549.1">
    <property type="nucleotide sequence ID" value="NZ_AOIV01000032.1"/>
</dbReference>
<dbReference type="Proteomes" id="UP000011513">
    <property type="component" value="Unassembled WGS sequence"/>
</dbReference>
<dbReference type="Pfam" id="PF03721">
    <property type="entry name" value="UDPG_MGDP_dh_N"/>
    <property type="match status" value="1"/>
</dbReference>
<dbReference type="Gene3D" id="3.40.50.720">
    <property type="entry name" value="NAD(P)-binding Rossmann-like Domain"/>
    <property type="match status" value="1"/>
</dbReference>
<dbReference type="InParanoid" id="M0D5J6"/>
<organism evidence="2 3">
    <name type="scientific">Halogeometricum pallidum JCM 14848</name>
    <dbReference type="NCBI Taxonomy" id="1227487"/>
    <lineage>
        <taxon>Archaea</taxon>
        <taxon>Methanobacteriati</taxon>
        <taxon>Methanobacteriota</taxon>
        <taxon>Stenosarchaea group</taxon>
        <taxon>Halobacteria</taxon>
        <taxon>Halobacteriales</taxon>
        <taxon>Haloferacaceae</taxon>
        <taxon>Halogeometricum</taxon>
    </lineage>
</organism>
<dbReference type="InterPro" id="IPR036291">
    <property type="entry name" value="NAD(P)-bd_dom_sf"/>
</dbReference>
<evidence type="ECO:0000259" key="1">
    <source>
        <dbReference type="Pfam" id="PF03721"/>
    </source>
</evidence>
<comment type="caution">
    <text evidence="2">The sequence shown here is derived from an EMBL/GenBank/DDBJ whole genome shotgun (WGS) entry which is preliminary data.</text>
</comment>
<dbReference type="PROSITE" id="PS51257">
    <property type="entry name" value="PROKAR_LIPOPROTEIN"/>
    <property type="match status" value="1"/>
</dbReference>
<keyword evidence="3" id="KW-1185">Reference proteome</keyword>
<feature type="domain" description="UDP-glucose/GDP-mannose dehydrogenase N-terminal" evidence="1">
    <location>
        <begin position="1"/>
        <end position="95"/>
    </location>
</feature>
<evidence type="ECO:0000313" key="2">
    <source>
        <dbReference type="EMBL" id="ELZ29434.1"/>
    </source>
</evidence>
<accession>M0D5J6</accession>
<dbReference type="eggNOG" id="arCOG00253">
    <property type="taxonomic scope" value="Archaea"/>
</dbReference>
<reference evidence="2 3" key="1">
    <citation type="journal article" date="2014" name="PLoS Genet.">
        <title>Phylogenetically driven sequencing of extremely halophilic archaea reveals strategies for static and dynamic osmo-response.</title>
        <authorList>
            <person name="Becker E.A."/>
            <person name="Seitzer P.M."/>
            <person name="Tritt A."/>
            <person name="Larsen D."/>
            <person name="Krusor M."/>
            <person name="Yao A.I."/>
            <person name="Wu D."/>
            <person name="Madern D."/>
            <person name="Eisen J.A."/>
            <person name="Darling A.E."/>
            <person name="Facciotti M.T."/>
        </authorList>
    </citation>
    <scope>NUCLEOTIDE SEQUENCE [LARGE SCALE GENOMIC DNA]</scope>
    <source>
        <strain evidence="2 3">JCM 14848</strain>
    </source>
</reference>
<dbReference type="InterPro" id="IPR001732">
    <property type="entry name" value="UDP-Glc/GDP-Man_DH_N"/>
</dbReference>
<proteinExistence type="predicted"/>